<feature type="transmembrane region" description="Helical" evidence="1">
    <location>
        <begin position="60"/>
        <end position="78"/>
    </location>
</feature>
<protein>
    <submittedName>
        <fullName evidence="2">Uncharacterized protein</fullName>
    </submittedName>
</protein>
<reference evidence="2 3" key="1">
    <citation type="submission" date="2016-10" db="EMBL/GenBank/DDBJ databases">
        <authorList>
            <person name="de Groot N.N."/>
        </authorList>
    </citation>
    <scope>NUCLEOTIDE SEQUENCE [LARGE SCALE GENOMIC DNA]</scope>
    <source>
        <strain evidence="2 3">CGMCC 4.2022</strain>
    </source>
</reference>
<feature type="transmembrane region" description="Helical" evidence="1">
    <location>
        <begin position="156"/>
        <end position="179"/>
    </location>
</feature>
<sequence>MAVAGGDGGGVTEAELLVLEYQQVKAEQQARIGFRDNLLYAMLASVAAAAVGAVQAGLPAALLLLPPVSLLLGWTYLVNDEKISAIGRYVRTVLAPRLAALAATREAVFGWESAHRADPRRSARKYLQLAVDLLAFCGSAAAALVVWWATGDGGPALLAVSAAESAALAVLAWQIVLYADL</sequence>
<name>A0A1G9ZMJ9_9ACTN</name>
<evidence type="ECO:0000313" key="3">
    <source>
        <dbReference type="Proteomes" id="UP000199341"/>
    </source>
</evidence>
<accession>A0A1G9ZMJ9</accession>
<dbReference type="RefSeq" id="WP_093783483.1">
    <property type="nucleotide sequence ID" value="NZ_FNIE01000003.1"/>
</dbReference>
<keyword evidence="1" id="KW-1133">Transmembrane helix</keyword>
<dbReference type="AlphaFoldDB" id="A0A1G9ZMJ9"/>
<keyword evidence="3" id="KW-1185">Reference proteome</keyword>
<dbReference type="EMBL" id="FNIE01000003">
    <property type="protein sequence ID" value="SDN22337.1"/>
    <property type="molecule type" value="Genomic_DNA"/>
</dbReference>
<keyword evidence="1" id="KW-0812">Transmembrane</keyword>
<keyword evidence="1" id="KW-0472">Membrane</keyword>
<dbReference type="OrthoDB" id="529281at2"/>
<organism evidence="2 3">
    <name type="scientific">Actinacidiphila guanduensis</name>
    <dbReference type="NCBI Taxonomy" id="310781"/>
    <lineage>
        <taxon>Bacteria</taxon>
        <taxon>Bacillati</taxon>
        <taxon>Actinomycetota</taxon>
        <taxon>Actinomycetes</taxon>
        <taxon>Kitasatosporales</taxon>
        <taxon>Streptomycetaceae</taxon>
        <taxon>Actinacidiphila</taxon>
    </lineage>
</organism>
<gene>
    <name evidence="2" type="ORF">SAMN05216259_103219</name>
</gene>
<evidence type="ECO:0000256" key="1">
    <source>
        <dbReference type="SAM" id="Phobius"/>
    </source>
</evidence>
<proteinExistence type="predicted"/>
<dbReference type="Proteomes" id="UP000199341">
    <property type="component" value="Unassembled WGS sequence"/>
</dbReference>
<evidence type="ECO:0000313" key="2">
    <source>
        <dbReference type="EMBL" id="SDN22337.1"/>
    </source>
</evidence>
<feature type="transmembrane region" description="Helical" evidence="1">
    <location>
        <begin position="129"/>
        <end position="150"/>
    </location>
</feature>
<dbReference type="STRING" id="310781.SAMN05216259_103219"/>